<dbReference type="PANTHER" id="PTHR43329">
    <property type="entry name" value="EPOXIDE HYDROLASE"/>
    <property type="match status" value="1"/>
</dbReference>
<dbReference type="PRINTS" id="PR00412">
    <property type="entry name" value="EPOXHYDRLASE"/>
</dbReference>
<sequence>MGISSINPIVIPTEAGTFDGLAAGPEEGTPVLLLHGFPQFSVQWEHQLAALAAAGYRAVAPDQRGYSRGVRPAEVTAYAAPHLIGDVLRIAGALGWDGFHVVGHDWGAAVAWLTAITVPDRVRSVTAVSIPHPGAFGRAIREDPEQQRKSAYMDLFRQPSPIPEQAVLAEFNRFGMPEKRVKEYRDRFATEPGLLTAALNWYRAMGTGGDRPGQCEVPALFIASDADVAVAMSGVHDTVNWVSGPYRLEILEGVGHFVPEEAAEETSRLLLEHLAVYR</sequence>
<keyword evidence="1" id="KW-0378">Hydrolase</keyword>
<name>A0A9W6ST35_9ACTN</name>
<dbReference type="InterPro" id="IPR000639">
    <property type="entry name" value="Epox_hydrolase-like"/>
</dbReference>
<feature type="domain" description="AB hydrolase-1" evidence="2">
    <location>
        <begin position="30"/>
        <end position="261"/>
    </location>
</feature>
<dbReference type="Pfam" id="PF00561">
    <property type="entry name" value="Abhydrolase_1"/>
    <property type="match status" value="1"/>
</dbReference>
<organism evidence="3 4">
    <name type="scientific">Actinorhabdospora filicis</name>
    <dbReference type="NCBI Taxonomy" id="1785913"/>
    <lineage>
        <taxon>Bacteria</taxon>
        <taxon>Bacillati</taxon>
        <taxon>Actinomycetota</taxon>
        <taxon>Actinomycetes</taxon>
        <taxon>Micromonosporales</taxon>
        <taxon>Micromonosporaceae</taxon>
        <taxon>Actinorhabdospora</taxon>
    </lineage>
</organism>
<dbReference type="InterPro" id="IPR000073">
    <property type="entry name" value="AB_hydrolase_1"/>
</dbReference>
<dbReference type="Proteomes" id="UP001165079">
    <property type="component" value="Unassembled WGS sequence"/>
</dbReference>
<dbReference type="GO" id="GO:0016787">
    <property type="term" value="F:hydrolase activity"/>
    <property type="evidence" value="ECO:0007669"/>
    <property type="project" value="UniProtKB-KW"/>
</dbReference>
<dbReference type="InterPro" id="IPR029058">
    <property type="entry name" value="AB_hydrolase_fold"/>
</dbReference>
<reference evidence="3" key="1">
    <citation type="submission" date="2023-03" db="EMBL/GenBank/DDBJ databases">
        <title>Actinorhabdospora filicis NBRC 111898.</title>
        <authorList>
            <person name="Ichikawa N."/>
            <person name="Sato H."/>
            <person name="Tonouchi N."/>
        </authorList>
    </citation>
    <scope>NUCLEOTIDE SEQUENCE</scope>
    <source>
        <strain evidence="3">NBRC 111898</strain>
    </source>
</reference>
<dbReference type="RefSeq" id="WP_285667571.1">
    <property type="nucleotide sequence ID" value="NZ_BSTX01000008.1"/>
</dbReference>
<protein>
    <submittedName>
        <fullName evidence="3">Haloalkane dehalogenase</fullName>
    </submittedName>
</protein>
<evidence type="ECO:0000259" key="2">
    <source>
        <dbReference type="Pfam" id="PF00561"/>
    </source>
</evidence>
<dbReference type="EMBL" id="BSTX01000008">
    <property type="protein sequence ID" value="GLZ82006.1"/>
    <property type="molecule type" value="Genomic_DNA"/>
</dbReference>
<keyword evidence="4" id="KW-1185">Reference proteome</keyword>
<dbReference type="Gene3D" id="3.40.50.1820">
    <property type="entry name" value="alpha/beta hydrolase"/>
    <property type="match status" value="1"/>
</dbReference>
<accession>A0A9W6ST35</accession>
<evidence type="ECO:0000313" key="3">
    <source>
        <dbReference type="EMBL" id="GLZ82006.1"/>
    </source>
</evidence>
<dbReference type="SUPFAM" id="SSF53474">
    <property type="entry name" value="alpha/beta-Hydrolases"/>
    <property type="match status" value="1"/>
</dbReference>
<proteinExistence type="predicted"/>
<dbReference type="AlphaFoldDB" id="A0A9W6ST35"/>
<evidence type="ECO:0000256" key="1">
    <source>
        <dbReference type="ARBA" id="ARBA00022801"/>
    </source>
</evidence>
<comment type="caution">
    <text evidence="3">The sequence shown here is derived from an EMBL/GenBank/DDBJ whole genome shotgun (WGS) entry which is preliminary data.</text>
</comment>
<gene>
    <name evidence="3" type="primary">dhaA</name>
    <name evidence="3" type="ORF">Afil01_68130</name>
</gene>
<evidence type="ECO:0000313" key="4">
    <source>
        <dbReference type="Proteomes" id="UP001165079"/>
    </source>
</evidence>